<feature type="compositionally biased region" description="Basic and acidic residues" evidence="1">
    <location>
        <begin position="30"/>
        <end position="39"/>
    </location>
</feature>
<dbReference type="RefSeq" id="WP_057510181.1">
    <property type="nucleotide sequence ID" value="NZ_CACRUO010000053.1"/>
</dbReference>
<gene>
    <name evidence="2" type="ORF">SSLFYP27_02154</name>
</gene>
<evidence type="ECO:0000313" key="2">
    <source>
        <dbReference type="EMBL" id="VYU41194.1"/>
    </source>
</evidence>
<sequence>MEKKRLIRTLLTVLPIILVPLIVERKRIKDHPDVQKLNDKTAGLRQSVSDKSSQFASGVSDKSSKAASAVSNKSSDLKQYVSEKKQEIEEKRQAKKEAKANDPERIKAKGDKLEKQNAKEAEKMAKKLEKNIEKRHKKEDKDSEATRKRLVKELKDAQKYEKKVGLVPGGQSDKQLHNKGEELEQENKDEAYDMNRILEDRIEQRLKAEEEARRANEEERIAEIQKHENKPNL</sequence>
<proteinExistence type="predicted"/>
<accession>A0A6N3EN10</accession>
<organism evidence="2">
    <name type="scientific">Staphylococcus simulans</name>
    <dbReference type="NCBI Taxonomy" id="1286"/>
    <lineage>
        <taxon>Bacteria</taxon>
        <taxon>Bacillati</taxon>
        <taxon>Bacillota</taxon>
        <taxon>Bacilli</taxon>
        <taxon>Bacillales</taxon>
        <taxon>Staphylococcaceae</taxon>
        <taxon>Staphylococcus</taxon>
    </lineage>
</organism>
<feature type="region of interest" description="Disordered" evidence="1">
    <location>
        <begin position="30"/>
        <end position="148"/>
    </location>
</feature>
<dbReference type="GeneID" id="77332409"/>
<protein>
    <submittedName>
        <fullName evidence="2">Uncharacterized protein</fullName>
    </submittedName>
</protein>
<feature type="compositionally biased region" description="Low complexity" evidence="1">
    <location>
        <begin position="56"/>
        <end position="74"/>
    </location>
</feature>
<feature type="region of interest" description="Disordered" evidence="1">
    <location>
        <begin position="208"/>
        <end position="233"/>
    </location>
</feature>
<evidence type="ECO:0000256" key="1">
    <source>
        <dbReference type="SAM" id="MobiDB-lite"/>
    </source>
</evidence>
<dbReference type="AlphaFoldDB" id="A0A6N3EN10"/>
<feature type="compositionally biased region" description="Basic and acidic residues" evidence="1">
    <location>
        <begin position="139"/>
        <end position="148"/>
    </location>
</feature>
<name>A0A6N3EN10_STASI</name>
<feature type="compositionally biased region" description="Polar residues" evidence="1">
    <location>
        <begin position="44"/>
        <end position="55"/>
    </location>
</feature>
<feature type="region of interest" description="Disordered" evidence="1">
    <location>
        <begin position="162"/>
        <end position="192"/>
    </location>
</feature>
<feature type="compositionally biased region" description="Basic and acidic residues" evidence="1">
    <location>
        <begin position="81"/>
        <end position="132"/>
    </location>
</feature>
<dbReference type="EMBL" id="CACRUO010000053">
    <property type="protein sequence ID" value="VYU41194.1"/>
    <property type="molecule type" value="Genomic_DNA"/>
</dbReference>
<reference evidence="2" key="1">
    <citation type="submission" date="2019-11" db="EMBL/GenBank/DDBJ databases">
        <authorList>
            <person name="Feng L."/>
        </authorList>
    </citation>
    <scope>NUCLEOTIDE SEQUENCE</scope>
    <source>
        <strain evidence="2">SsimulansLFYP27</strain>
    </source>
</reference>
<feature type="compositionally biased region" description="Basic and acidic residues" evidence="1">
    <location>
        <begin position="174"/>
        <end position="192"/>
    </location>
</feature>